<keyword evidence="6" id="KW-0539">Nucleus</keyword>
<dbReference type="PANTHER" id="PTHR20934">
    <property type="entry name" value="TRANSCRIPTION ELONGATION FACTOR 1 HOMOLOG"/>
    <property type="match status" value="1"/>
</dbReference>
<dbReference type="GO" id="GO:0006368">
    <property type="term" value="P:transcription elongation by RNA polymerase II"/>
    <property type="evidence" value="ECO:0007669"/>
    <property type="project" value="TreeGrafter"/>
</dbReference>
<comment type="similarity">
    <text evidence="3">Belongs to the ELOF1 family.</text>
</comment>
<evidence type="ECO:0000256" key="4">
    <source>
        <dbReference type="ARBA" id="ARBA00014973"/>
    </source>
</evidence>
<dbReference type="OrthoDB" id="445983at2759"/>
<keyword evidence="5" id="KW-0862">Zinc</keyword>
<dbReference type="InterPro" id="IPR007808">
    <property type="entry name" value="Elf1"/>
</dbReference>
<comment type="caution">
    <text evidence="8">The sequence shown here is derived from an EMBL/GenBank/DDBJ whole genome shotgun (WGS) entry which is preliminary data.</text>
</comment>
<dbReference type="Pfam" id="PF05129">
    <property type="entry name" value="Zn_ribbon_Elf1"/>
    <property type="match status" value="1"/>
</dbReference>
<dbReference type="GO" id="GO:0008023">
    <property type="term" value="C:transcription elongation factor complex"/>
    <property type="evidence" value="ECO:0007669"/>
    <property type="project" value="TreeGrafter"/>
</dbReference>
<evidence type="ECO:0000256" key="5">
    <source>
        <dbReference type="ARBA" id="ARBA00022833"/>
    </source>
</evidence>
<name>A0A8S3W569_PARAO</name>
<feature type="compositionally biased region" description="Basic and acidic residues" evidence="7">
    <location>
        <begin position="1"/>
        <end position="15"/>
    </location>
</feature>
<dbReference type="FunFam" id="2.20.25.190:FF:000002">
    <property type="entry name" value="Transcription elongation factor 1 homolog"/>
    <property type="match status" value="1"/>
</dbReference>
<comment type="function">
    <text evidence="1">Transcription elongation factor implicated in the maintenance of proper chromatin structure in actively transcribed regions.</text>
</comment>
<evidence type="ECO:0000256" key="6">
    <source>
        <dbReference type="ARBA" id="ARBA00023242"/>
    </source>
</evidence>
<evidence type="ECO:0000313" key="9">
    <source>
        <dbReference type="Proteomes" id="UP000691718"/>
    </source>
</evidence>
<dbReference type="AlphaFoldDB" id="A0A8S3W569"/>
<protein>
    <recommendedName>
        <fullName evidence="4">Transcription elongation factor 1 homolog</fullName>
    </recommendedName>
</protein>
<comment type="subcellular location">
    <subcellularLocation>
        <location evidence="2">Nucleus</location>
    </subcellularLocation>
</comment>
<gene>
    <name evidence="8" type="ORF">PAPOLLO_LOCUS2244</name>
</gene>
<keyword evidence="9" id="KW-1185">Reference proteome</keyword>
<organism evidence="8 9">
    <name type="scientific">Parnassius apollo</name>
    <name type="common">Apollo butterfly</name>
    <name type="synonym">Papilio apollo</name>
    <dbReference type="NCBI Taxonomy" id="110799"/>
    <lineage>
        <taxon>Eukaryota</taxon>
        <taxon>Metazoa</taxon>
        <taxon>Ecdysozoa</taxon>
        <taxon>Arthropoda</taxon>
        <taxon>Hexapoda</taxon>
        <taxon>Insecta</taxon>
        <taxon>Pterygota</taxon>
        <taxon>Neoptera</taxon>
        <taxon>Endopterygota</taxon>
        <taxon>Lepidoptera</taxon>
        <taxon>Glossata</taxon>
        <taxon>Ditrysia</taxon>
        <taxon>Papilionoidea</taxon>
        <taxon>Papilionidae</taxon>
        <taxon>Parnassiinae</taxon>
        <taxon>Parnassini</taxon>
        <taxon>Parnassius</taxon>
        <taxon>Parnassius</taxon>
    </lineage>
</organism>
<evidence type="ECO:0000256" key="7">
    <source>
        <dbReference type="SAM" id="MobiDB-lite"/>
    </source>
</evidence>
<reference evidence="8" key="1">
    <citation type="submission" date="2021-04" db="EMBL/GenBank/DDBJ databases">
        <authorList>
            <person name="Tunstrom K."/>
        </authorList>
    </citation>
    <scope>NUCLEOTIDE SEQUENCE</scope>
</reference>
<dbReference type="EMBL" id="CAJQZP010000160">
    <property type="protein sequence ID" value="CAG4941654.1"/>
    <property type="molecule type" value="Genomic_DNA"/>
</dbReference>
<evidence type="ECO:0000313" key="8">
    <source>
        <dbReference type="EMBL" id="CAG4941654.1"/>
    </source>
</evidence>
<evidence type="ECO:0000256" key="2">
    <source>
        <dbReference type="ARBA" id="ARBA00004123"/>
    </source>
</evidence>
<dbReference type="PANTHER" id="PTHR20934:SF0">
    <property type="entry name" value="TRANSCRIPTION ELONGATION FACTOR 1 HOMOLOG"/>
    <property type="match status" value="1"/>
</dbReference>
<evidence type="ECO:0000256" key="3">
    <source>
        <dbReference type="ARBA" id="ARBA00009730"/>
    </source>
</evidence>
<accession>A0A8S3W569</accession>
<feature type="region of interest" description="Disordered" evidence="7">
    <location>
        <begin position="1"/>
        <end position="26"/>
    </location>
</feature>
<proteinExistence type="inferred from homology"/>
<sequence length="330" mass="36971">MTKKDFEKYVDKENNPDTLYGETRKTEPCVNNRRGGFCLQDSYDSTSGPMGLMTDLGSDTPPSIFMQERVIAHPSPSYARAAAVSTGEPLSVAPGQKRQHVEAHRGKEAHCGDQECTSHVPNVEAVARAPPSPSSLTAVAAVSRAIITGGDGEAQIQNNSEGEWVQVVRRKTSRFKGMRGKASIDPSLKLRAADVQIPLFIYNVSKENTEQDVADYVFEKTHIRIVPEKVHMKSSRDYISFKFYIPRSMGRRKSKRKPPPKRKAIEPLDQQFNCPFCNHEKSCEVKMDRARNTARIQCRVCLEDFQTTTNVLSEPIDVYNDWVDACESAN</sequence>
<evidence type="ECO:0000256" key="1">
    <source>
        <dbReference type="ARBA" id="ARBA00003357"/>
    </source>
</evidence>
<dbReference type="Proteomes" id="UP000691718">
    <property type="component" value="Unassembled WGS sequence"/>
</dbReference>
<dbReference type="GO" id="GO:0000993">
    <property type="term" value="F:RNA polymerase II complex binding"/>
    <property type="evidence" value="ECO:0007669"/>
    <property type="project" value="TreeGrafter"/>
</dbReference>